<keyword evidence="12" id="KW-1185">Reference proteome</keyword>
<dbReference type="PROSITE" id="PS51186">
    <property type="entry name" value="GNAT"/>
    <property type="match status" value="1"/>
</dbReference>
<reference evidence="10 12" key="1">
    <citation type="journal article" date="2017" name="Genome Announc.">
        <title>Draft Genome Sequences of Salinivibrio proteolyticus, Salinivibrio sharmensis, Salinivibrio siamensis, Salinivibrio costicola subsp. alcaliphilus, Salinivibrio costicola subsp. vallismortis, and 29 New Isolates Belonging to the Genus Salinivibrio.</title>
        <authorList>
            <person name="Lopez-Hermoso C."/>
            <person name="de la Haba R.R."/>
            <person name="Sanchez-Porro C."/>
            <person name="Bayliss S.C."/>
            <person name="Feil E.J."/>
            <person name="Ventosa A."/>
        </authorList>
    </citation>
    <scope>NUCLEOTIDE SEQUENCE [LARGE SCALE GENOMIC DNA]</scope>
    <source>
        <strain evidence="10 12">AL184</strain>
    </source>
</reference>
<evidence type="ECO:0000256" key="8">
    <source>
        <dbReference type="RuleBase" id="RU365045"/>
    </source>
</evidence>
<keyword evidence="6 8" id="KW-0012">Acyltransferase</keyword>
<feature type="domain" description="N-acetyltransferase" evidence="9">
    <location>
        <begin position="28"/>
        <end position="184"/>
    </location>
</feature>
<dbReference type="EMBL" id="CP114589">
    <property type="protein sequence ID" value="WBA10072.1"/>
    <property type="molecule type" value="Genomic_DNA"/>
</dbReference>
<dbReference type="AlphaFoldDB" id="A0AA47KNF8"/>
<dbReference type="CDD" id="cd04301">
    <property type="entry name" value="NAT_SF"/>
    <property type="match status" value="1"/>
</dbReference>
<evidence type="ECO:0000313" key="11">
    <source>
        <dbReference type="EMBL" id="WBA10072.1"/>
    </source>
</evidence>
<accession>A0AA47KNF8</accession>
<dbReference type="EC" id="2.3.1.178" evidence="3 8"/>
<gene>
    <name evidence="8 11" type="primary">ectA</name>
    <name evidence="10" type="ORF">BZG00_14140</name>
    <name evidence="11" type="ORF">N8M53_14785</name>
</gene>
<reference evidence="11" key="2">
    <citation type="submission" date="2022-09" db="EMBL/GenBank/DDBJ databases">
        <authorList>
            <person name="Li Z.-J."/>
        </authorList>
    </citation>
    <scope>NUCLEOTIDE SEQUENCE</scope>
    <source>
        <strain evidence="11">TGB11</strain>
        <plasmid evidence="11">unnamed</plasmid>
    </source>
</reference>
<comment type="catalytic activity">
    <reaction evidence="7 8">
        <text>L-2,4-diaminobutanoate + acetyl-CoA = (2S)-4-acetamido-2-aminobutanoate + CoA + H(+)</text>
        <dbReference type="Rhea" id="RHEA:16901"/>
        <dbReference type="ChEBI" id="CHEBI:15378"/>
        <dbReference type="ChEBI" id="CHEBI:57287"/>
        <dbReference type="ChEBI" id="CHEBI:57288"/>
        <dbReference type="ChEBI" id="CHEBI:58761"/>
        <dbReference type="ChEBI" id="CHEBI:58929"/>
        <dbReference type="EC" id="2.3.1.178"/>
    </reaction>
</comment>
<dbReference type="EMBL" id="MUEK01000018">
    <property type="protein sequence ID" value="OOE38446.1"/>
    <property type="molecule type" value="Genomic_DNA"/>
</dbReference>
<organism evidence="11 13">
    <name type="scientific">Salinivibrio kushneri</name>
    <dbReference type="NCBI Taxonomy" id="1908198"/>
    <lineage>
        <taxon>Bacteria</taxon>
        <taxon>Pseudomonadati</taxon>
        <taxon>Pseudomonadota</taxon>
        <taxon>Gammaproteobacteria</taxon>
        <taxon>Vibrionales</taxon>
        <taxon>Vibrionaceae</taxon>
        <taxon>Salinivibrio</taxon>
    </lineage>
</organism>
<dbReference type="Proteomes" id="UP000189021">
    <property type="component" value="Unassembled WGS sequence"/>
</dbReference>
<keyword evidence="11" id="KW-0614">Plasmid</keyword>
<dbReference type="RefSeq" id="WP_077459636.1">
    <property type="nucleotide sequence ID" value="NZ_CP040022.1"/>
</dbReference>
<proteinExistence type="inferred from homology"/>
<evidence type="ECO:0000256" key="2">
    <source>
        <dbReference type="ARBA" id="ARBA00010712"/>
    </source>
</evidence>
<dbReference type="Proteomes" id="UP001164748">
    <property type="component" value="Plasmid unnamed"/>
</dbReference>
<dbReference type="GO" id="GO:0019491">
    <property type="term" value="P:ectoine biosynthetic process"/>
    <property type="evidence" value="ECO:0007669"/>
    <property type="project" value="InterPro"/>
</dbReference>
<protein>
    <recommendedName>
        <fullName evidence="4 8">L-2,4-diaminobutyric acid acetyltransferase</fullName>
        <shortName evidence="8">DABA acetyltransferase</shortName>
        <ecNumber evidence="3 8">2.3.1.178</ecNumber>
    </recommendedName>
</protein>
<dbReference type="InterPro" id="IPR000182">
    <property type="entry name" value="GNAT_dom"/>
</dbReference>
<evidence type="ECO:0000313" key="10">
    <source>
        <dbReference type="EMBL" id="OOE38446.1"/>
    </source>
</evidence>
<evidence type="ECO:0000256" key="7">
    <source>
        <dbReference type="ARBA" id="ARBA00048924"/>
    </source>
</evidence>
<comment type="similarity">
    <text evidence="2 8">Belongs to the acetyltransferase family. EctA subfamily.</text>
</comment>
<evidence type="ECO:0000256" key="6">
    <source>
        <dbReference type="ARBA" id="ARBA00023315"/>
    </source>
</evidence>
<dbReference type="GeneID" id="89611030"/>
<evidence type="ECO:0000256" key="5">
    <source>
        <dbReference type="ARBA" id="ARBA00022679"/>
    </source>
</evidence>
<dbReference type="NCBIfam" id="TIGR02406">
    <property type="entry name" value="ectoine_EctA"/>
    <property type="match status" value="1"/>
</dbReference>
<dbReference type="InterPro" id="IPR016181">
    <property type="entry name" value="Acyl_CoA_acyltransferase"/>
</dbReference>
<comment type="function">
    <text evidence="8">Catalyzes the acetylation of L-2,4-diaminobutyrate (DABA) to gamma-N-acetyl-alpha,gamma-diaminobutyric acid (ADABA) with acetyl coenzyme A.</text>
</comment>
<sequence>MWRSKTTDTAVLESEVRDRKQTQTNTQFVFRKPAIKDGGNIYRLITQCPPLDVNSAYCNFLQATHFKETCVVAEREGDVQGFISGYIRPEQPDTFFVWQVAVSPKARGEGLALSMIEALMARKVSSNIRFIETTITEDNAGSWALFKKVDRLYGTGGQRSVFLDEQEHFNGEHDTEYLFRIPLKK</sequence>
<dbReference type="GO" id="GO:0033816">
    <property type="term" value="F:diaminobutyrate acetyltransferase activity"/>
    <property type="evidence" value="ECO:0007669"/>
    <property type="project" value="UniProtKB-EC"/>
</dbReference>
<evidence type="ECO:0000256" key="1">
    <source>
        <dbReference type="ARBA" id="ARBA00004978"/>
    </source>
</evidence>
<geneLocation type="plasmid" evidence="11 13">
    <name>unnamed</name>
</geneLocation>
<dbReference type="Gene3D" id="3.40.630.30">
    <property type="match status" value="1"/>
</dbReference>
<evidence type="ECO:0000313" key="12">
    <source>
        <dbReference type="Proteomes" id="UP000189021"/>
    </source>
</evidence>
<name>A0AA47KNF8_9GAMM</name>
<dbReference type="InterPro" id="IPR012772">
    <property type="entry name" value="Ectoine_EctA"/>
</dbReference>
<comment type="pathway">
    <text evidence="1 8">Amine and polyamine biosynthesis; ectoine biosynthesis; L-ectoine from L-aspartate 4-semialdehyde: step 2/3.</text>
</comment>
<evidence type="ECO:0000313" key="13">
    <source>
        <dbReference type="Proteomes" id="UP001164748"/>
    </source>
</evidence>
<keyword evidence="5 8" id="KW-0808">Transferase</keyword>
<evidence type="ECO:0000256" key="4">
    <source>
        <dbReference type="ARBA" id="ARBA00017935"/>
    </source>
</evidence>
<dbReference type="SUPFAM" id="SSF55729">
    <property type="entry name" value="Acyl-CoA N-acyltransferases (Nat)"/>
    <property type="match status" value="1"/>
</dbReference>
<evidence type="ECO:0000256" key="3">
    <source>
        <dbReference type="ARBA" id="ARBA00012355"/>
    </source>
</evidence>
<evidence type="ECO:0000259" key="9">
    <source>
        <dbReference type="PROSITE" id="PS51186"/>
    </source>
</evidence>
<dbReference type="Pfam" id="PF00583">
    <property type="entry name" value="Acetyltransf_1"/>
    <property type="match status" value="1"/>
</dbReference>